<accession>A0A1V4SK19</accession>
<gene>
    <name evidence="1" type="ORF">CLHUN_23170</name>
</gene>
<sequence>MDREINTINYLPDFLKEFREFGALAEAENPELLYAWDVYEELLKNQFVNDSGEPGVKRWEAILGLLPKGSDTLDIRRFRILARLNEKLPYTRRILEQQLAALCGEDGYLVEIRNGEYTLAVRVAMAAKAKFEEVGSLLRRIVPANMVIDLSLLYSSHSKLAGHTHAELSTYSHEQLRNEVF</sequence>
<evidence type="ECO:0008006" key="3">
    <source>
        <dbReference type="Google" id="ProtNLM"/>
    </source>
</evidence>
<dbReference type="InterPro" id="IPR018755">
    <property type="entry name" value="Phage_Mu_Gp48"/>
</dbReference>
<evidence type="ECO:0000313" key="2">
    <source>
        <dbReference type="Proteomes" id="UP000191554"/>
    </source>
</evidence>
<organism evidence="1 2">
    <name type="scientific">Ruminiclostridium hungatei</name>
    <name type="common">Clostridium hungatei</name>
    <dbReference type="NCBI Taxonomy" id="48256"/>
    <lineage>
        <taxon>Bacteria</taxon>
        <taxon>Bacillati</taxon>
        <taxon>Bacillota</taxon>
        <taxon>Clostridia</taxon>
        <taxon>Eubacteriales</taxon>
        <taxon>Oscillospiraceae</taxon>
        <taxon>Ruminiclostridium</taxon>
    </lineage>
</organism>
<name>A0A1V4SK19_RUMHU</name>
<reference evidence="1 2" key="1">
    <citation type="submission" date="2017-03" db="EMBL/GenBank/DDBJ databases">
        <title>Genome sequence of Clostridium hungatei DSM 14427.</title>
        <authorList>
            <person name="Poehlein A."/>
            <person name="Daniel R."/>
        </authorList>
    </citation>
    <scope>NUCLEOTIDE SEQUENCE [LARGE SCALE GENOMIC DNA]</scope>
    <source>
        <strain evidence="1 2">DSM 14427</strain>
    </source>
</reference>
<dbReference type="STRING" id="48256.CLHUN_23170"/>
<dbReference type="Proteomes" id="UP000191554">
    <property type="component" value="Unassembled WGS sequence"/>
</dbReference>
<evidence type="ECO:0000313" key="1">
    <source>
        <dbReference type="EMBL" id="OPX43836.1"/>
    </source>
</evidence>
<proteinExistence type="predicted"/>
<dbReference type="AlphaFoldDB" id="A0A1V4SK19"/>
<protein>
    <recommendedName>
        <fullName evidence="3">DUF2313 domain-containing protein</fullName>
    </recommendedName>
</protein>
<comment type="caution">
    <text evidence="1">The sequence shown here is derived from an EMBL/GenBank/DDBJ whole genome shotgun (WGS) entry which is preliminary data.</text>
</comment>
<dbReference type="OrthoDB" id="1851194at2"/>
<dbReference type="Pfam" id="PF10076">
    <property type="entry name" value="Phage_Mu_Gp48"/>
    <property type="match status" value="1"/>
</dbReference>
<dbReference type="EMBL" id="MZGX01000014">
    <property type="protein sequence ID" value="OPX43836.1"/>
    <property type="molecule type" value="Genomic_DNA"/>
</dbReference>
<keyword evidence="2" id="KW-1185">Reference proteome</keyword>